<name>A0A8S3VCM3_MYTED</name>
<organism evidence="2 3">
    <name type="scientific">Mytilus edulis</name>
    <name type="common">Blue mussel</name>
    <dbReference type="NCBI Taxonomy" id="6550"/>
    <lineage>
        <taxon>Eukaryota</taxon>
        <taxon>Metazoa</taxon>
        <taxon>Spiralia</taxon>
        <taxon>Lophotrochozoa</taxon>
        <taxon>Mollusca</taxon>
        <taxon>Bivalvia</taxon>
        <taxon>Autobranchia</taxon>
        <taxon>Pteriomorphia</taxon>
        <taxon>Mytilida</taxon>
        <taxon>Mytiloidea</taxon>
        <taxon>Mytilidae</taxon>
        <taxon>Mytilinae</taxon>
        <taxon>Mytilus</taxon>
    </lineage>
</organism>
<evidence type="ECO:0000313" key="3">
    <source>
        <dbReference type="Proteomes" id="UP000683360"/>
    </source>
</evidence>
<proteinExistence type="predicted"/>
<dbReference type="AlphaFoldDB" id="A0A8S3VCM3"/>
<evidence type="ECO:0000313" key="2">
    <source>
        <dbReference type="EMBL" id="CAG2255512.1"/>
    </source>
</evidence>
<feature type="compositionally biased region" description="Basic residues" evidence="1">
    <location>
        <begin position="92"/>
        <end position="111"/>
    </location>
</feature>
<feature type="compositionally biased region" description="Polar residues" evidence="1">
    <location>
        <begin position="135"/>
        <end position="148"/>
    </location>
</feature>
<protein>
    <submittedName>
        <fullName evidence="2">Uncharacterized protein</fullName>
    </submittedName>
</protein>
<comment type="caution">
    <text evidence="2">The sequence shown here is derived from an EMBL/GenBank/DDBJ whole genome shotgun (WGS) entry which is preliminary data.</text>
</comment>
<feature type="region of interest" description="Disordered" evidence="1">
    <location>
        <begin position="85"/>
        <end position="112"/>
    </location>
</feature>
<evidence type="ECO:0000256" key="1">
    <source>
        <dbReference type="SAM" id="MobiDB-lite"/>
    </source>
</evidence>
<gene>
    <name evidence="2" type="ORF">MEDL_66899</name>
</gene>
<sequence>MQCPILQGQKITARSVIQAARSAYKTYVHCTIYSYNMKNKKWQGTHKESFTQNSFIHFSIKFQYKTWKDMQNPILQGQNITARTRGIEASSSKHKPALKKNKTPSTRRREAKRYDQWVLAKSSAVTSAEVIPSCDTASVDQNHQTEARTSLEGIGEITPTKYQDGPEVVR</sequence>
<feature type="region of interest" description="Disordered" evidence="1">
    <location>
        <begin position="135"/>
        <end position="170"/>
    </location>
</feature>
<keyword evidence="3" id="KW-1185">Reference proteome</keyword>
<reference evidence="2" key="1">
    <citation type="submission" date="2021-03" db="EMBL/GenBank/DDBJ databases">
        <authorList>
            <person name="Bekaert M."/>
        </authorList>
    </citation>
    <scope>NUCLEOTIDE SEQUENCE</scope>
</reference>
<dbReference type="Proteomes" id="UP000683360">
    <property type="component" value="Unassembled WGS sequence"/>
</dbReference>
<dbReference type="EMBL" id="CAJPWZ010003272">
    <property type="protein sequence ID" value="CAG2255512.1"/>
    <property type="molecule type" value="Genomic_DNA"/>
</dbReference>
<accession>A0A8S3VCM3</accession>